<evidence type="ECO:0000256" key="1">
    <source>
        <dbReference type="SAM" id="MobiDB-lite"/>
    </source>
</evidence>
<dbReference type="EMBL" id="BAAARJ010000006">
    <property type="protein sequence ID" value="GAA2609263.1"/>
    <property type="molecule type" value="Genomic_DNA"/>
</dbReference>
<reference evidence="3 4" key="1">
    <citation type="journal article" date="2019" name="Int. J. Syst. Evol. Microbiol.">
        <title>The Global Catalogue of Microorganisms (GCM) 10K type strain sequencing project: providing services to taxonomists for standard genome sequencing and annotation.</title>
        <authorList>
            <consortium name="The Broad Institute Genomics Platform"/>
            <consortium name="The Broad Institute Genome Sequencing Center for Infectious Disease"/>
            <person name="Wu L."/>
            <person name="Ma J."/>
        </authorList>
    </citation>
    <scope>NUCLEOTIDE SEQUENCE [LARGE SCALE GENOMIC DNA]</scope>
    <source>
        <strain evidence="3 4">JCM 16373</strain>
    </source>
</reference>
<keyword evidence="4" id="KW-1185">Reference proteome</keyword>
<feature type="region of interest" description="Disordered" evidence="1">
    <location>
        <begin position="87"/>
        <end position="109"/>
    </location>
</feature>
<gene>
    <name evidence="3" type="ORF">GCM10009863_23540</name>
</gene>
<proteinExistence type="predicted"/>
<name>A0ABN3PZ21_9ACTN</name>
<keyword evidence="2" id="KW-1133">Transmembrane helix</keyword>
<dbReference type="Proteomes" id="UP001501447">
    <property type="component" value="Unassembled WGS sequence"/>
</dbReference>
<organism evidence="3 4">
    <name type="scientific">Streptomyces axinellae</name>
    <dbReference type="NCBI Taxonomy" id="552788"/>
    <lineage>
        <taxon>Bacteria</taxon>
        <taxon>Bacillati</taxon>
        <taxon>Actinomycetota</taxon>
        <taxon>Actinomycetes</taxon>
        <taxon>Kitasatosporales</taxon>
        <taxon>Streptomycetaceae</taxon>
        <taxon>Streptomyces</taxon>
    </lineage>
</organism>
<accession>A0ABN3PZ21</accession>
<comment type="caution">
    <text evidence="3">The sequence shown here is derived from an EMBL/GenBank/DDBJ whole genome shotgun (WGS) entry which is preliminary data.</text>
</comment>
<evidence type="ECO:0000256" key="2">
    <source>
        <dbReference type="SAM" id="Phobius"/>
    </source>
</evidence>
<evidence type="ECO:0000313" key="4">
    <source>
        <dbReference type="Proteomes" id="UP001501447"/>
    </source>
</evidence>
<feature type="transmembrane region" description="Helical" evidence="2">
    <location>
        <begin position="43"/>
        <end position="63"/>
    </location>
</feature>
<keyword evidence="2" id="KW-0812">Transmembrane</keyword>
<protein>
    <submittedName>
        <fullName evidence="3">Uncharacterized protein</fullName>
    </submittedName>
</protein>
<keyword evidence="2" id="KW-0472">Membrane</keyword>
<evidence type="ECO:0000313" key="3">
    <source>
        <dbReference type="EMBL" id="GAA2609263.1"/>
    </source>
</evidence>
<sequence>MRVVCAAGASPSIRAMWRTTSADAHDEHAEQAVPSALGTGRLLLAWVPLVAVVTLMSAVCLLCNAPPSPLRSAVEQRADTVLGPWHGRGLGPLYGQEPDLTVPPEQRGR</sequence>